<dbReference type="GO" id="GO:0009535">
    <property type="term" value="C:chloroplast thylakoid membrane"/>
    <property type="evidence" value="ECO:0000318"/>
    <property type="project" value="GO_Central"/>
</dbReference>
<feature type="signal peptide" evidence="2">
    <location>
        <begin position="1"/>
        <end position="20"/>
    </location>
</feature>
<dbReference type="Proteomes" id="UP000006727">
    <property type="component" value="Chromosome 5"/>
</dbReference>
<reference evidence="4" key="3">
    <citation type="submission" date="2020-12" db="UniProtKB">
        <authorList>
            <consortium name="EnsemblPlants"/>
        </authorList>
    </citation>
    <scope>IDENTIFICATION</scope>
</reference>
<dbReference type="Pfam" id="PF20711">
    <property type="entry name" value="DUF6825"/>
    <property type="match status" value="1"/>
</dbReference>
<dbReference type="EnsemblPlants" id="Pp3c5_25810V3.2">
    <property type="protein sequence ID" value="Pp3c5_25810V3.2"/>
    <property type="gene ID" value="Pp3c5_25810"/>
</dbReference>
<reference evidence="3 5" key="1">
    <citation type="journal article" date="2008" name="Science">
        <title>The Physcomitrella genome reveals evolutionary insights into the conquest of land by plants.</title>
        <authorList>
            <person name="Rensing S."/>
            <person name="Lang D."/>
            <person name="Zimmer A."/>
            <person name="Terry A."/>
            <person name="Salamov A."/>
            <person name="Shapiro H."/>
            <person name="Nishiyama T."/>
            <person name="Perroud P.-F."/>
            <person name="Lindquist E."/>
            <person name="Kamisugi Y."/>
            <person name="Tanahashi T."/>
            <person name="Sakakibara K."/>
            <person name="Fujita T."/>
            <person name="Oishi K."/>
            <person name="Shin-I T."/>
            <person name="Kuroki Y."/>
            <person name="Toyoda A."/>
            <person name="Suzuki Y."/>
            <person name="Hashimoto A."/>
            <person name="Yamaguchi K."/>
            <person name="Sugano A."/>
            <person name="Kohara Y."/>
            <person name="Fujiyama A."/>
            <person name="Anterola A."/>
            <person name="Aoki S."/>
            <person name="Ashton N."/>
            <person name="Barbazuk W.B."/>
            <person name="Barker E."/>
            <person name="Bennetzen J."/>
            <person name="Bezanilla M."/>
            <person name="Blankenship R."/>
            <person name="Cho S.H."/>
            <person name="Dutcher S."/>
            <person name="Estelle M."/>
            <person name="Fawcett J.A."/>
            <person name="Gundlach H."/>
            <person name="Hanada K."/>
            <person name="Heyl A."/>
            <person name="Hicks K.A."/>
            <person name="Hugh J."/>
            <person name="Lohr M."/>
            <person name="Mayer K."/>
            <person name="Melkozernov A."/>
            <person name="Murata T."/>
            <person name="Nelson D."/>
            <person name="Pils B."/>
            <person name="Prigge M."/>
            <person name="Reiss B."/>
            <person name="Renner T."/>
            <person name="Rombauts S."/>
            <person name="Rushton P."/>
            <person name="Sanderfoot A."/>
            <person name="Schween G."/>
            <person name="Shiu S.-H."/>
            <person name="Stueber K."/>
            <person name="Theodoulou F.L."/>
            <person name="Tu H."/>
            <person name="Van de Peer Y."/>
            <person name="Verrier P.J."/>
            <person name="Waters E."/>
            <person name="Wood A."/>
            <person name="Yang L."/>
            <person name="Cove D."/>
            <person name="Cuming A."/>
            <person name="Hasebe M."/>
            <person name="Lucas S."/>
            <person name="Mishler D.B."/>
            <person name="Reski R."/>
            <person name="Grigoriev I."/>
            <person name="Quatrano R.S."/>
            <person name="Boore J.L."/>
        </authorList>
    </citation>
    <scope>NUCLEOTIDE SEQUENCE [LARGE SCALE GENOMIC DNA]</scope>
    <source>
        <strain evidence="4 5">cv. Gransden 2004</strain>
    </source>
</reference>
<evidence type="ECO:0000256" key="2">
    <source>
        <dbReference type="SAM" id="SignalP"/>
    </source>
</evidence>
<evidence type="ECO:0000313" key="3">
    <source>
        <dbReference type="EMBL" id="PNR54492.1"/>
    </source>
</evidence>
<evidence type="ECO:0000313" key="5">
    <source>
        <dbReference type="Proteomes" id="UP000006727"/>
    </source>
</evidence>
<organism evidence="3">
    <name type="scientific">Physcomitrium patens</name>
    <name type="common">Spreading-leaved earth moss</name>
    <name type="synonym">Physcomitrella patens</name>
    <dbReference type="NCBI Taxonomy" id="3218"/>
    <lineage>
        <taxon>Eukaryota</taxon>
        <taxon>Viridiplantae</taxon>
        <taxon>Streptophyta</taxon>
        <taxon>Embryophyta</taxon>
        <taxon>Bryophyta</taxon>
        <taxon>Bryophytina</taxon>
        <taxon>Bryopsida</taxon>
        <taxon>Funariidae</taxon>
        <taxon>Funariales</taxon>
        <taxon>Funariaceae</taxon>
        <taxon>Physcomitrium</taxon>
    </lineage>
</organism>
<dbReference type="Gramene" id="Pp3c5_25810V3.1">
    <property type="protein sequence ID" value="Pp3c5_25810V3.1"/>
    <property type="gene ID" value="Pp3c5_25810"/>
</dbReference>
<dbReference type="InterPro" id="IPR040003">
    <property type="entry name" value="PG18-like"/>
</dbReference>
<evidence type="ECO:0008006" key="6">
    <source>
        <dbReference type="Google" id="ProtNLM"/>
    </source>
</evidence>
<dbReference type="GO" id="GO:0010027">
    <property type="term" value="P:thylakoid membrane organization"/>
    <property type="evidence" value="ECO:0007669"/>
    <property type="project" value="InterPro"/>
</dbReference>
<dbReference type="EMBL" id="ABEU02000005">
    <property type="protein sequence ID" value="PNR54492.1"/>
    <property type="molecule type" value="Genomic_DNA"/>
</dbReference>
<name>A0A2K1KL35_PHYPA</name>
<gene>
    <name evidence="4" type="primary">LOC112282200</name>
    <name evidence="3" type="ORF">PHYPA_008169</name>
</gene>
<proteinExistence type="predicted"/>
<dbReference type="EnsemblPlants" id="Pp3c5_25810V3.1">
    <property type="protein sequence ID" value="Pp3c5_25810V3.1"/>
    <property type="gene ID" value="Pp3c5_25810"/>
</dbReference>
<evidence type="ECO:0000256" key="1">
    <source>
        <dbReference type="SAM" id="MobiDB-lite"/>
    </source>
</evidence>
<keyword evidence="2" id="KW-0732">Signal</keyword>
<reference evidence="3 5" key="2">
    <citation type="journal article" date="2018" name="Plant J.">
        <title>The Physcomitrella patens chromosome-scale assembly reveals moss genome structure and evolution.</title>
        <authorList>
            <person name="Lang D."/>
            <person name="Ullrich K.K."/>
            <person name="Murat F."/>
            <person name="Fuchs J."/>
            <person name="Jenkins J."/>
            <person name="Haas F.B."/>
            <person name="Piednoel M."/>
            <person name="Gundlach H."/>
            <person name="Van Bel M."/>
            <person name="Meyberg R."/>
            <person name="Vives C."/>
            <person name="Morata J."/>
            <person name="Symeonidi A."/>
            <person name="Hiss M."/>
            <person name="Muchero W."/>
            <person name="Kamisugi Y."/>
            <person name="Saleh O."/>
            <person name="Blanc G."/>
            <person name="Decker E.L."/>
            <person name="van Gessel N."/>
            <person name="Grimwood J."/>
            <person name="Hayes R.D."/>
            <person name="Graham S.W."/>
            <person name="Gunter L.E."/>
            <person name="McDaniel S.F."/>
            <person name="Hoernstein S.N.W."/>
            <person name="Larsson A."/>
            <person name="Li F.W."/>
            <person name="Perroud P.F."/>
            <person name="Phillips J."/>
            <person name="Ranjan P."/>
            <person name="Rokshar D.S."/>
            <person name="Rothfels C.J."/>
            <person name="Schneider L."/>
            <person name="Shu S."/>
            <person name="Stevenson D.W."/>
            <person name="Thummler F."/>
            <person name="Tillich M."/>
            <person name="Villarreal Aguilar J.C."/>
            <person name="Widiez T."/>
            <person name="Wong G.K."/>
            <person name="Wymore A."/>
            <person name="Zhang Y."/>
            <person name="Zimmer A.D."/>
            <person name="Quatrano R.S."/>
            <person name="Mayer K.F.X."/>
            <person name="Goodstein D."/>
            <person name="Casacuberta J.M."/>
            <person name="Vandepoele K."/>
            <person name="Reski R."/>
            <person name="Cuming A.C."/>
            <person name="Tuskan G.A."/>
            <person name="Maumus F."/>
            <person name="Salse J."/>
            <person name="Schmutz J."/>
            <person name="Rensing S.A."/>
        </authorList>
    </citation>
    <scope>NUCLEOTIDE SEQUENCE [LARGE SCALE GENOMIC DNA]</scope>
    <source>
        <strain evidence="4 5">cv. Gransden 2004</strain>
    </source>
</reference>
<dbReference type="Gramene" id="Pp3c5_25810V3.2">
    <property type="protein sequence ID" value="Pp3c5_25810V3.2"/>
    <property type="gene ID" value="Pp3c5_25810"/>
</dbReference>
<sequence>MATAMTGLLASSSLASSSLASECRFLRHSLVMSCQHKLQQQPRNFGLKENCAQSLRGGIRMSPQQGRGSVGHSESKLLLDVFFLGKALVETATDRIGSFVGELLSEVGQRQAEHQSHILEFQNEVQARAKTAEARAVQKALAQENFMVTSEDAIAVSTVTNDDEANGSPNAESTSSASEGAIM</sequence>
<dbReference type="STRING" id="3218.A0A2K1KL35"/>
<dbReference type="PANTHER" id="PTHR35745:SF1">
    <property type="entry name" value="OS04G0513000 PROTEIN"/>
    <property type="match status" value="1"/>
</dbReference>
<dbReference type="AlphaFoldDB" id="A0A2K1KL35"/>
<dbReference type="PANTHER" id="PTHR35745">
    <property type="entry name" value="BNACNNG14650D PROTEIN"/>
    <property type="match status" value="1"/>
</dbReference>
<dbReference type="OrthoDB" id="532061at2759"/>
<dbReference type="GeneID" id="112282200"/>
<keyword evidence="5" id="KW-1185">Reference proteome</keyword>
<feature type="chain" id="PRO_5044576444" description="SMARCC C-terminal domain-containing protein" evidence="2">
    <location>
        <begin position="21"/>
        <end position="183"/>
    </location>
</feature>
<evidence type="ECO:0000313" key="4">
    <source>
        <dbReference type="EnsemblPlants" id="Pp3c5_25810V3.1"/>
    </source>
</evidence>
<feature type="compositionally biased region" description="Polar residues" evidence="1">
    <location>
        <begin position="167"/>
        <end position="183"/>
    </location>
</feature>
<feature type="region of interest" description="Disordered" evidence="1">
    <location>
        <begin position="159"/>
        <end position="183"/>
    </location>
</feature>
<dbReference type="RefSeq" id="XP_024375326.1">
    <property type="nucleotide sequence ID" value="XM_024519558.2"/>
</dbReference>
<accession>A0A2K1KL35</accession>
<protein>
    <recommendedName>
        <fullName evidence="6">SMARCC C-terminal domain-containing protein</fullName>
    </recommendedName>
</protein>